<keyword evidence="1" id="KW-0472">Membrane</keyword>
<keyword evidence="1" id="KW-0812">Transmembrane</keyword>
<evidence type="ECO:0000313" key="2">
    <source>
        <dbReference type="EMBL" id="QJD30033.1"/>
    </source>
</evidence>
<accession>A0A858Q889</accession>
<dbReference type="Proteomes" id="UP000503004">
    <property type="component" value="Chromosome"/>
</dbReference>
<feature type="transmembrane region" description="Helical" evidence="1">
    <location>
        <begin position="420"/>
        <end position="438"/>
    </location>
</feature>
<dbReference type="RefSeq" id="WP_169603312.1">
    <property type="nucleotide sequence ID" value="NZ_CP046565.1"/>
</dbReference>
<keyword evidence="3" id="KW-1185">Reference proteome</keyword>
<evidence type="ECO:0000256" key="1">
    <source>
        <dbReference type="SAM" id="Phobius"/>
    </source>
</evidence>
<feature type="transmembrane region" description="Helical" evidence="1">
    <location>
        <begin position="212"/>
        <end position="232"/>
    </location>
</feature>
<feature type="transmembrane region" description="Helical" evidence="1">
    <location>
        <begin position="450"/>
        <end position="467"/>
    </location>
</feature>
<evidence type="ECO:0008006" key="4">
    <source>
        <dbReference type="Google" id="ProtNLM"/>
    </source>
</evidence>
<name>A0A858Q889_9GAMM</name>
<keyword evidence="1" id="KW-1133">Transmembrane helix</keyword>
<dbReference type="AlphaFoldDB" id="A0A858Q889"/>
<feature type="transmembrane region" description="Helical" evidence="1">
    <location>
        <begin position="323"/>
        <end position="339"/>
    </location>
</feature>
<evidence type="ECO:0000313" key="3">
    <source>
        <dbReference type="Proteomes" id="UP000503004"/>
    </source>
</evidence>
<dbReference type="EMBL" id="CP046565">
    <property type="protein sequence ID" value="QJD30033.1"/>
    <property type="molecule type" value="Genomic_DNA"/>
</dbReference>
<feature type="transmembrane region" description="Helical" evidence="1">
    <location>
        <begin position="278"/>
        <end position="295"/>
    </location>
</feature>
<gene>
    <name evidence="2" type="ORF">GNH96_08655</name>
</gene>
<sequence length="644" mass="72337">MGIALFVFFLGCGLAMSRRLLAEHGPWVRAWAGLAGGLLGLIWLPAATALLTGFTPRCQWIAAGMMGVFTLLTLRFAPLPAAASAPSDRPSRAERGMVALFTLLICLLLYTHVIYPDADGGLSVGQSTYGDLALHLGIVTSIAEQGEFPPDYSIFPGHRLNYPFLVNSLSASLYLLGTPLRWAILLPSFAMAFCVVAGFTSLAREILQNRSAVLWAQVLFFLNGGFGFAYFLEGATKNPENFFRIFTGFYQTPTNLVEENIRWSNVICDMLVPQRTTLAGWCFLMLCLWLLYLGLTRHRRKYFIAAGVGAGLLPMIHTHSFLGLGIISATWLWVFMAQQSRRTIRPYLRHWILYGAIAVGLAAPQLFAWTFQQADEGRFLKFHFDWVNHDDIWPWFWVKNVGLVFVLLPAALWAANRRLLSLYSGAIGIFVLADLVLFQPNEYDNNKLFYVWYVLSCILVGGFLHDLHRRLEGLPGRWIASALVLFIASFSAILSIGREVVSDYRLFDRHQVAAAEFIRAHTPKDALFITSDNHNNPVAALAGRNILVGTPIYLYFHGIGYETRRSALERMYSDPGAFPELSAQYRVDYVYFSSYERDKFKLDGRHFEQRYPRVFASGDIGIYAVSPRAIAAQAEPSRLSSIQR</sequence>
<feature type="transmembrane region" description="Helical" evidence="1">
    <location>
        <begin position="97"/>
        <end position="115"/>
    </location>
</feature>
<dbReference type="KEGG" id="metu:GNH96_08655"/>
<feature type="transmembrane region" description="Helical" evidence="1">
    <location>
        <begin position="392"/>
        <end position="413"/>
    </location>
</feature>
<protein>
    <recommendedName>
        <fullName evidence="4">Glycosyltransferase RgtA/B/C/D-like domain-containing protein</fullName>
    </recommendedName>
</protein>
<feature type="transmembrane region" description="Helical" evidence="1">
    <location>
        <begin position="60"/>
        <end position="77"/>
    </location>
</feature>
<feature type="transmembrane region" description="Helical" evidence="1">
    <location>
        <begin position="351"/>
        <end position="372"/>
    </location>
</feature>
<feature type="transmembrane region" description="Helical" evidence="1">
    <location>
        <begin position="32"/>
        <end position="53"/>
    </location>
</feature>
<proteinExistence type="predicted"/>
<organism evidence="2 3">
    <name type="scientific">Methylococcus geothermalis</name>
    <dbReference type="NCBI Taxonomy" id="2681310"/>
    <lineage>
        <taxon>Bacteria</taxon>
        <taxon>Pseudomonadati</taxon>
        <taxon>Pseudomonadota</taxon>
        <taxon>Gammaproteobacteria</taxon>
        <taxon>Methylococcales</taxon>
        <taxon>Methylococcaceae</taxon>
        <taxon>Methylococcus</taxon>
    </lineage>
</organism>
<feature type="transmembrane region" description="Helical" evidence="1">
    <location>
        <begin position="479"/>
        <end position="497"/>
    </location>
</feature>
<feature type="transmembrane region" description="Helical" evidence="1">
    <location>
        <begin position="182"/>
        <end position="200"/>
    </location>
</feature>
<reference evidence="3" key="1">
    <citation type="submission" date="2019-12" db="EMBL/GenBank/DDBJ databases">
        <authorList>
            <person name="Awala S.I."/>
            <person name="Rhee S.K."/>
        </authorList>
    </citation>
    <scope>NUCLEOTIDE SEQUENCE [LARGE SCALE GENOMIC DNA]</scope>
    <source>
        <strain evidence="3">IM1</strain>
    </source>
</reference>